<organism evidence="7 8">
    <name type="scientific">Diaporthe helianthi</name>
    <dbReference type="NCBI Taxonomy" id="158607"/>
    <lineage>
        <taxon>Eukaryota</taxon>
        <taxon>Fungi</taxon>
        <taxon>Dikarya</taxon>
        <taxon>Ascomycota</taxon>
        <taxon>Pezizomycotina</taxon>
        <taxon>Sordariomycetes</taxon>
        <taxon>Sordariomycetidae</taxon>
        <taxon>Diaporthales</taxon>
        <taxon>Diaporthaceae</taxon>
        <taxon>Diaporthe</taxon>
    </lineage>
</organism>
<keyword evidence="2" id="KW-0677">Repeat</keyword>
<keyword evidence="1 3" id="KW-0853">WD repeat</keyword>
<dbReference type="Pfam" id="PF17100">
    <property type="entry name" value="NACHT_N"/>
    <property type="match status" value="1"/>
</dbReference>
<keyword evidence="8" id="KW-1185">Reference proteome</keyword>
<keyword evidence="4" id="KW-0175">Coiled coil</keyword>
<evidence type="ECO:0000259" key="5">
    <source>
        <dbReference type="Pfam" id="PF17100"/>
    </source>
</evidence>
<feature type="repeat" description="WD" evidence="3">
    <location>
        <begin position="771"/>
        <end position="812"/>
    </location>
</feature>
<dbReference type="Gene3D" id="2.130.10.10">
    <property type="entry name" value="YVTN repeat-like/Quinoprotein amine dehydrogenase"/>
    <property type="match status" value="2"/>
</dbReference>
<dbReference type="PROSITE" id="PS50082">
    <property type="entry name" value="WD_REPEATS_2"/>
    <property type="match status" value="7"/>
</dbReference>
<dbReference type="PRINTS" id="PR00320">
    <property type="entry name" value="GPROTEINBRPT"/>
</dbReference>
<feature type="repeat" description="WD" evidence="3">
    <location>
        <begin position="897"/>
        <end position="938"/>
    </location>
</feature>
<evidence type="ECO:0000256" key="2">
    <source>
        <dbReference type="ARBA" id="ARBA00022737"/>
    </source>
</evidence>
<dbReference type="OrthoDB" id="538223at2759"/>
<dbReference type="InterPro" id="IPR050995">
    <property type="entry name" value="WD-F-box_domain-protein"/>
</dbReference>
<dbReference type="InParanoid" id="A0A2P5HH30"/>
<feature type="repeat" description="WD" evidence="3">
    <location>
        <begin position="855"/>
        <end position="887"/>
    </location>
</feature>
<evidence type="ECO:0000313" key="8">
    <source>
        <dbReference type="Proteomes" id="UP000094444"/>
    </source>
</evidence>
<dbReference type="InterPro" id="IPR020472">
    <property type="entry name" value="WD40_PAC1"/>
</dbReference>
<dbReference type="InterPro" id="IPR027417">
    <property type="entry name" value="P-loop_NTPase"/>
</dbReference>
<protein>
    <submittedName>
        <fullName evidence="7">Uncharacterized protein</fullName>
    </submittedName>
</protein>
<dbReference type="PANTHER" id="PTHR14604:SF4">
    <property type="entry name" value="F-BOX DOMAIN-CONTAINING PROTEIN"/>
    <property type="match status" value="1"/>
</dbReference>
<feature type="repeat" description="WD" evidence="3">
    <location>
        <begin position="948"/>
        <end position="982"/>
    </location>
</feature>
<feature type="non-terminal residue" evidence="7">
    <location>
        <position position="1"/>
    </location>
</feature>
<dbReference type="InterPro" id="IPR056884">
    <property type="entry name" value="NPHP3-like_N"/>
</dbReference>
<accession>A0A2P5HH30</accession>
<gene>
    <name evidence="7" type="ORF">DHEL01_v212054</name>
</gene>
<dbReference type="InterPro" id="IPR036322">
    <property type="entry name" value="WD40_repeat_dom_sf"/>
</dbReference>
<name>A0A2P5HH30_DIAHE</name>
<dbReference type="PANTHER" id="PTHR14604">
    <property type="entry name" value="WD40 REPEAT PF20"/>
    <property type="match status" value="1"/>
</dbReference>
<dbReference type="SMART" id="SM00320">
    <property type="entry name" value="WD40"/>
    <property type="match status" value="9"/>
</dbReference>
<comment type="caution">
    <text evidence="7">The sequence shown here is derived from an EMBL/GenBank/DDBJ whole genome shotgun (WGS) entry which is preliminary data.</text>
</comment>
<evidence type="ECO:0000256" key="1">
    <source>
        <dbReference type="ARBA" id="ARBA00022574"/>
    </source>
</evidence>
<sequence length="1290" mass="144912">NLPTVTALKGFVDEAVKVSPEASLAWAGVCVLLPVFKNQSAAEEANREGLFYVTSRLRYYVELESLLLPENLESHALRREFEGHIVDLYQEILEFQLKTVLRFYRRWLANFGRDVLGSDDWKGMVSKIEKLEQTVRDESITLNTIASRRRLGDIHDAAERHNDTLQSLLSTAKAQLEEQKRTNQILEDRPLDLPVVYEACYDSADVQNSSKCDDNTRIRIRESITRWAEQDSGETLLWLDGPAGTGKSTIARTVADSIASKERLVAGYFFKRGQQGRNDTNRLFPTLAFQMAKAKCMPSFKRCLIKNLDGLNKDAVEAEALQFQFDKLFRLPLGDMPPTDTEQLPMVIIIDALDECERLGNLTEILGLLSKLGNLPRVRMRVMLTSRSDPDIGDAFGPLLKNKTARQLQIHREFSEDTKEDIRIFLTSNFETIRMNCGIKETPWPLAKDMDSLVRMATSPEPLFIYAATLCRFVYDPHKRKNPKNHPKIQLDGWLKQCEDSKSQIQQIYDPILDQVFTGISVPQNDERLKFIGSLLLLVNPLSVCSLSGLLAMDVDHVTWWLPELHAVLDIPSESESQKPLRLLHKSFSDFLLDSDDSNTSRYRVDVAGTHSLLAEKCVQRMQAGIRGLKQDICDVQALGAELEEIREEDIHRCISDDLEYACLHWVYHLEGSGQPIGTYVHDFLYEHLIHWLEALSLLGRLSDGARAIRGLLELIKRFPDTPSEFVELVKDAKRVISSFGSIIERAPLQTYAALLFFTPEASKVRRRFWDQRHGGVLTAMVFSLNNHLLASASTDSTLRLWNLEDGAQIYALSGHRYSTHTISLSLDSRLLASSFPDGPIRLWNVANGTLQGTLSGHRYHPRTLVFSPDSQLLASGSDDWTIKLWDAGVHTQQQPVDRHSDFILALTFSPDGQLVATGSRDKTARLWDVSTGLCLRVLGEHDAPDVVDDVTFSPDGELLASHSRDGSVRVWNVENGTLQQKIDEPNGLVNAVNYSTDSQLVAALGLFNNVKLQNASSGISLFTLEGHSDSVAQLIFSPDNQLLATLSDNGTIRLWETNTGMLRHVLRHIGRGVDELLFPNSQSLVSIAGVAARDGTVRLWNTATHRSLVTIKNHNDFVTHLKFSPDAQTLATVSARDKIIRLWNPTTGFHIQTMQYGTGFLRAINFLPGGLVVSTSSHEYDWFCNLWGPITLKAHRFSLTAAPQQLPLRLTYQSWISLGSTLTSTESGSQRVRKGSSGFHRNIRPTVGPGGDPRYLLVVFQVMFCESKIFDCAYDSWQGKHCVTCRFSS</sequence>
<evidence type="ECO:0000313" key="7">
    <source>
        <dbReference type="EMBL" id="POS69552.1"/>
    </source>
</evidence>
<feature type="repeat" description="WD" evidence="3">
    <location>
        <begin position="813"/>
        <end position="854"/>
    </location>
</feature>
<dbReference type="InterPro" id="IPR011047">
    <property type="entry name" value="Quinoprotein_ADH-like_sf"/>
</dbReference>
<dbReference type="SUPFAM" id="SSF52540">
    <property type="entry name" value="P-loop containing nucleoside triphosphate hydrolases"/>
    <property type="match status" value="1"/>
</dbReference>
<dbReference type="Gene3D" id="3.40.50.300">
    <property type="entry name" value="P-loop containing nucleotide triphosphate hydrolases"/>
    <property type="match status" value="1"/>
</dbReference>
<evidence type="ECO:0000256" key="3">
    <source>
        <dbReference type="PROSITE-ProRule" id="PRU00221"/>
    </source>
</evidence>
<evidence type="ECO:0000256" key="4">
    <source>
        <dbReference type="SAM" id="Coils"/>
    </source>
</evidence>
<dbReference type="Proteomes" id="UP000094444">
    <property type="component" value="Unassembled WGS sequence"/>
</dbReference>
<dbReference type="SUPFAM" id="SSF50978">
    <property type="entry name" value="WD40 repeat-like"/>
    <property type="match status" value="1"/>
</dbReference>
<dbReference type="InterPro" id="IPR015943">
    <property type="entry name" value="WD40/YVTN_repeat-like_dom_sf"/>
</dbReference>
<feature type="domain" description="NWD NACHT-NTPase N-terminal" evidence="5">
    <location>
        <begin position="4"/>
        <end position="137"/>
    </location>
</feature>
<dbReference type="CDD" id="cd00200">
    <property type="entry name" value="WD40"/>
    <property type="match status" value="1"/>
</dbReference>
<evidence type="ECO:0000259" key="6">
    <source>
        <dbReference type="Pfam" id="PF24883"/>
    </source>
</evidence>
<dbReference type="EMBL" id="MAVT02002173">
    <property type="protein sequence ID" value="POS69552.1"/>
    <property type="molecule type" value="Genomic_DNA"/>
</dbReference>
<dbReference type="Pfam" id="PF24883">
    <property type="entry name" value="NPHP3_N"/>
    <property type="match status" value="1"/>
</dbReference>
<feature type="coiled-coil region" evidence="4">
    <location>
        <begin position="162"/>
        <end position="189"/>
    </location>
</feature>
<dbReference type="InterPro" id="IPR019775">
    <property type="entry name" value="WD40_repeat_CS"/>
</dbReference>
<proteinExistence type="predicted"/>
<dbReference type="SUPFAM" id="SSF50998">
    <property type="entry name" value="Quinoprotein alcohol dehydrogenase-like"/>
    <property type="match status" value="1"/>
</dbReference>
<feature type="domain" description="Nephrocystin 3-like N-terminal" evidence="6">
    <location>
        <begin position="222"/>
        <end position="387"/>
    </location>
</feature>
<feature type="repeat" description="WD" evidence="3">
    <location>
        <begin position="1112"/>
        <end position="1154"/>
    </location>
</feature>
<feature type="repeat" description="WD" evidence="3">
    <location>
        <begin position="1025"/>
        <end position="1066"/>
    </location>
</feature>
<dbReference type="PROSITE" id="PS00678">
    <property type="entry name" value="WD_REPEATS_1"/>
    <property type="match status" value="3"/>
</dbReference>
<dbReference type="Pfam" id="PF00400">
    <property type="entry name" value="WD40"/>
    <property type="match status" value="6"/>
</dbReference>
<dbReference type="PROSITE" id="PS50294">
    <property type="entry name" value="WD_REPEATS_REGION"/>
    <property type="match status" value="7"/>
</dbReference>
<reference evidence="7" key="1">
    <citation type="submission" date="2017-09" db="EMBL/GenBank/DDBJ databases">
        <title>Polyketide synthases of a Diaporthe helianthi virulent isolate.</title>
        <authorList>
            <person name="Baroncelli R."/>
        </authorList>
    </citation>
    <scope>NUCLEOTIDE SEQUENCE [LARGE SCALE GENOMIC DNA]</scope>
    <source>
        <strain evidence="7">7/96</strain>
    </source>
</reference>
<dbReference type="InterPro" id="IPR031359">
    <property type="entry name" value="NACHT_N"/>
</dbReference>
<dbReference type="InterPro" id="IPR001680">
    <property type="entry name" value="WD40_rpt"/>
</dbReference>
<dbReference type="STRING" id="158607.A0A2P5HH30"/>